<protein>
    <submittedName>
        <fullName evidence="2">Uncharacterized protein</fullName>
    </submittedName>
</protein>
<feature type="chain" id="PRO_5041442114" evidence="1">
    <location>
        <begin position="21"/>
        <end position="71"/>
    </location>
</feature>
<comment type="caution">
    <text evidence="2">The sequence shown here is derived from an EMBL/GenBank/DDBJ whole genome shotgun (WGS) entry which is preliminary data.</text>
</comment>
<name>A0AA37WKS0_9GAMM</name>
<proteinExistence type="predicted"/>
<organism evidence="2 3">
    <name type="scientific">Marinibactrum halimedae</name>
    <dbReference type="NCBI Taxonomy" id="1444977"/>
    <lineage>
        <taxon>Bacteria</taxon>
        <taxon>Pseudomonadati</taxon>
        <taxon>Pseudomonadota</taxon>
        <taxon>Gammaproteobacteria</taxon>
        <taxon>Cellvibrionales</taxon>
        <taxon>Cellvibrionaceae</taxon>
        <taxon>Marinibactrum</taxon>
    </lineage>
</organism>
<dbReference type="AlphaFoldDB" id="A0AA37WKS0"/>
<evidence type="ECO:0000256" key="1">
    <source>
        <dbReference type="SAM" id="SignalP"/>
    </source>
</evidence>
<feature type="signal peptide" evidence="1">
    <location>
        <begin position="1"/>
        <end position="20"/>
    </location>
</feature>
<dbReference type="RefSeq" id="WP_232592305.1">
    <property type="nucleotide sequence ID" value="NZ_BSPD01000020.1"/>
</dbReference>
<evidence type="ECO:0000313" key="2">
    <source>
        <dbReference type="EMBL" id="GLS24874.1"/>
    </source>
</evidence>
<keyword evidence="1" id="KW-0732">Signal</keyword>
<sequence>MKITLLSIIFSAITLLTACGGETNNPFDQDNTDSDAPVDFEVQLTSITIVDDNGEPVEVDTSMINNSLTLQ</sequence>
<accession>A0AA37WKS0</accession>
<evidence type="ECO:0000313" key="3">
    <source>
        <dbReference type="Proteomes" id="UP001156870"/>
    </source>
</evidence>
<dbReference type="EMBL" id="BSPD01000020">
    <property type="protein sequence ID" value="GLS24874.1"/>
    <property type="molecule type" value="Genomic_DNA"/>
</dbReference>
<dbReference type="Proteomes" id="UP001156870">
    <property type="component" value="Unassembled WGS sequence"/>
</dbReference>
<reference evidence="2 3" key="1">
    <citation type="journal article" date="2014" name="Int. J. Syst. Evol. Microbiol.">
        <title>Complete genome sequence of Corynebacterium casei LMG S-19264T (=DSM 44701T), isolated from a smear-ripened cheese.</title>
        <authorList>
            <consortium name="US DOE Joint Genome Institute (JGI-PGF)"/>
            <person name="Walter F."/>
            <person name="Albersmeier A."/>
            <person name="Kalinowski J."/>
            <person name="Ruckert C."/>
        </authorList>
    </citation>
    <scope>NUCLEOTIDE SEQUENCE [LARGE SCALE GENOMIC DNA]</scope>
    <source>
        <strain evidence="2 3">NBRC 110095</strain>
    </source>
</reference>
<dbReference type="PROSITE" id="PS51257">
    <property type="entry name" value="PROKAR_LIPOPROTEIN"/>
    <property type="match status" value="1"/>
</dbReference>
<keyword evidence="3" id="KW-1185">Reference proteome</keyword>
<gene>
    <name evidence="2" type="ORF">GCM10007877_05880</name>
</gene>